<evidence type="ECO:0000313" key="3">
    <source>
        <dbReference type="Proteomes" id="UP001642487"/>
    </source>
</evidence>
<name>A0ABP0Y671_9ROSI</name>
<dbReference type="EMBL" id="OZ021736">
    <property type="protein sequence ID" value="CAK9315071.1"/>
    <property type="molecule type" value="Genomic_DNA"/>
</dbReference>
<evidence type="ECO:0000313" key="2">
    <source>
        <dbReference type="EMBL" id="CAK9315071.1"/>
    </source>
</evidence>
<reference evidence="2 3" key="1">
    <citation type="submission" date="2024-03" db="EMBL/GenBank/DDBJ databases">
        <authorList>
            <person name="Gkanogiannis A."/>
            <person name="Becerra Lopez-Lavalle L."/>
        </authorList>
    </citation>
    <scope>NUCLEOTIDE SEQUENCE [LARGE SCALE GENOMIC DNA]</scope>
</reference>
<evidence type="ECO:0000256" key="1">
    <source>
        <dbReference type="SAM" id="MobiDB-lite"/>
    </source>
</evidence>
<dbReference type="Proteomes" id="UP001642487">
    <property type="component" value="Chromosome 2"/>
</dbReference>
<proteinExistence type="predicted"/>
<accession>A0ABP0Y671</accession>
<protein>
    <submittedName>
        <fullName evidence="2">Uncharacterized protein</fullName>
    </submittedName>
</protein>
<dbReference type="PANTHER" id="PTHR35123">
    <property type="entry name" value="OS07G0633900 PROTEIN-RELATED"/>
    <property type="match status" value="1"/>
</dbReference>
<keyword evidence="3" id="KW-1185">Reference proteome</keyword>
<organism evidence="2 3">
    <name type="scientific">Citrullus colocynthis</name>
    <name type="common">colocynth</name>
    <dbReference type="NCBI Taxonomy" id="252529"/>
    <lineage>
        <taxon>Eukaryota</taxon>
        <taxon>Viridiplantae</taxon>
        <taxon>Streptophyta</taxon>
        <taxon>Embryophyta</taxon>
        <taxon>Tracheophyta</taxon>
        <taxon>Spermatophyta</taxon>
        <taxon>Magnoliopsida</taxon>
        <taxon>eudicotyledons</taxon>
        <taxon>Gunneridae</taxon>
        <taxon>Pentapetalae</taxon>
        <taxon>rosids</taxon>
        <taxon>fabids</taxon>
        <taxon>Cucurbitales</taxon>
        <taxon>Cucurbitaceae</taxon>
        <taxon>Benincaseae</taxon>
        <taxon>Citrullus</taxon>
    </lineage>
</organism>
<dbReference type="PANTHER" id="PTHR35123:SF2">
    <property type="entry name" value="UBIQUITIN CARBOXYL-TERMINAL HYDROLASE-LIKE PROTEIN"/>
    <property type="match status" value="1"/>
</dbReference>
<feature type="compositionally biased region" description="Basic and acidic residues" evidence="1">
    <location>
        <begin position="29"/>
        <end position="53"/>
    </location>
</feature>
<sequence>MLESRHAENNISDVGCSGVNDDGDDEDDETRKTVAKTEIRHDDFDDDPKMEIGKKGFGKAKQVMFYPFRKAKKQILRRRIKRASSSSSSSSPSSSSSVTCTRRTSSSDKRGFDGSVNQGCGFCFAKLSISDSKNGSPTDPNHRKFTYEMLKVLIEKNDFYSKESNPHLDVQVRQKH</sequence>
<feature type="region of interest" description="Disordered" evidence="1">
    <location>
        <begin position="1"/>
        <end position="53"/>
    </location>
</feature>
<gene>
    <name evidence="2" type="ORF">CITCOLO1_LOCUS6851</name>
</gene>
<feature type="compositionally biased region" description="Low complexity" evidence="1">
    <location>
        <begin position="83"/>
        <end position="104"/>
    </location>
</feature>
<feature type="region of interest" description="Disordered" evidence="1">
    <location>
        <begin position="76"/>
        <end position="111"/>
    </location>
</feature>